<dbReference type="SUPFAM" id="SSF53335">
    <property type="entry name" value="S-adenosyl-L-methionine-dependent methyltransferases"/>
    <property type="match status" value="1"/>
</dbReference>
<dbReference type="InterPro" id="IPR029063">
    <property type="entry name" value="SAM-dependent_MTases_sf"/>
</dbReference>
<reference evidence="8" key="1">
    <citation type="submission" date="2014-02" db="EMBL/GenBank/DDBJ databases">
        <title>Complete genome sequence and comparative genomic analysis of the nitrogen-fixing bacterium Leptospirillum ferriphilum YSK.</title>
        <authorList>
            <person name="Guo X."/>
            <person name="Yin H."/>
            <person name="Liang Y."/>
            <person name="Hu Q."/>
            <person name="Ma L."/>
            <person name="Xiao Y."/>
            <person name="Zhang X."/>
            <person name="Qiu G."/>
            <person name="Liu X."/>
        </authorList>
    </citation>
    <scope>NUCLEOTIDE SEQUENCE [LARGE SCALE GENOMIC DNA]</scope>
    <source>
        <strain evidence="8">YSK</strain>
    </source>
</reference>
<dbReference type="OrthoDB" id="9816309at2"/>
<gene>
    <name evidence="7" type="ORF">Y981_01360</name>
</gene>
<evidence type="ECO:0000256" key="4">
    <source>
        <dbReference type="ARBA" id="ARBA00022679"/>
    </source>
</evidence>
<dbReference type="InterPro" id="IPR000780">
    <property type="entry name" value="CheR_MeTrfase"/>
</dbReference>
<dbReference type="GO" id="GO:0008983">
    <property type="term" value="F:protein-glutamate O-methyltransferase activity"/>
    <property type="evidence" value="ECO:0007669"/>
    <property type="project" value="UniProtKB-EC"/>
</dbReference>
<organism evidence="7 8">
    <name type="scientific">Leptospirillum ferriphilum YSK</name>
    <dbReference type="NCBI Taxonomy" id="1441628"/>
    <lineage>
        <taxon>Bacteria</taxon>
        <taxon>Pseudomonadati</taxon>
        <taxon>Nitrospirota</taxon>
        <taxon>Nitrospiria</taxon>
        <taxon>Nitrospirales</taxon>
        <taxon>Nitrospiraceae</taxon>
        <taxon>Leptospirillum</taxon>
    </lineage>
</organism>
<dbReference type="HOGENOM" id="CLU_025854_0_2_0"/>
<dbReference type="EC" id="2.1.1.80" evidence="2"/>
<dbReference type="Proteomes" id="UP000027059">
    <property type="component" value="Chromosome"/>
</dbReference>
<comment type="catalytic activity">
    <reaction evidence="1">
        <text>L-glutamyl-[protein] + S-adenosyl-L-methionine = [protein]-L-glutamate 5-O-methyl ester + S-adenosyl-L-homocysteine</text>
        <dbReference type="Rhea" id="RHEA:24452"/>
        <dbReference type="Rhea" id="RHEA-COMP:10208"/>
        <dbReference type="Rhea" id="RHEA-COMP:10311"/>
        <dbReference type="ChEBI" id="CHEBI:29973"/>
        <dbReference type="ChEBI" id="CHEBI:57856"/>
        <dbReference type="ChEBI" id="CHEBI:59789"/>
        <dbReference type="ChEBI" id="CHEBI:82795"/>
        <dbReference type="EC" id="2.1.1.80"/>
    </reaction>
</comment>
<dbReference type="InterPro" id="IPR050903">
    <property type="entry name" value="Bact_Chemotaxis_MeTrfase"/>
</dbReference>
<evidence type="ECO:0000256" key="1">
    <source>
        <dbReference type="ARBA" id="ARBA00001541"/>
    </source>
</evidence>
<evidence type="ECO:0000256" key="5">
    <source>
        <dbReference type="ARBA" id="ARBA00022691"/>
    </source>
</evidence>
<keyword evidence="4" id="KW-0808">Transferase</keyword>
<name>A0A059XWE1_9BACT</name>
<dbReference type="AlphaFoldDB" id="A0A059XWE1"/>
<dbReference type="PROSITE" id="PS50123">
    <property type="entry name" value="CHER"/>
    <property type="match status" value="1"/>
</dbReference>
<dbReference type="PRINTS" id="PR00996">
    <property type="entry name" value="CHERMTFRASE"/>
</dbReference>
<dbReference type="Gene3D" id="1.10.155.10">
    <property type="entry name" value="Chemotaxis receptor methyltransferase CheR, N-terminal domain"/>
    <property type="match status" value="1"/>
</dbReference>
<dbReference type="InterPro" id="IPR036804">
    <property type="entry name" value="CheR_N_sf"/>
</dbReference>
<keyword evidence="3" id="KW-0489">Methyltransferase</keyword>
<keyword evidence="8" id="KW-1185">Reference proteome</keyword>
<evidence type="ECO:0000256" key="3">
    <source>
        <dbReference type="ARBA" id="ARBA00022603"/>
    </source>
</evidence>
<keyword evidence="5" id="KW-0949">S-adenosyl-L-methionine</keyword>
<evidence type="ECO:0000313" key="8">
    <source>
        <dbReference type="Proteomes" id="UP000027059"/>
    </source>
</evidence>
<dbReference type="GO" id="GO:0032259">
    <property type="term" value="P:methylation"/>
    <property type="evidence" value="ECO:0007669"/>
    <property type="project" value="UniProtKB-KW"/>
</dbReference>
<accession>A0A059XWE1</accession>
<dbReference type="SMART" id="SM00138">
    <property type="entry name" value="MeTrc"/>
    <property type="match status" value="1"/>
</dbReference>
<dbReference type="PANTHER" id="PTHR24422:SF21">
    <property type="entry name" value="CHEMOTAXIS PROTEIN METHYLTRANSFERASE 1"/>
    <property type="match status" value="1"/>
</dbReference>
<dbReference type="Gene3D" id="3.40.50.150">
    <property type="entry name" value="Vaccinia Virus protein VP39"/>
    <property type="match status" value="1"/>
</dbReference>
<dbReference type="KEGG" id="lfp:Y981_01360"/>
<sequence length="264" mass="29732">MNRTFPVRLARVLAEVTGIHHDPARHYLLESRLSGLVERFNLDSLESLGILLEKTPADEGLWSHVYDAISTGETYFYRDQPGLDRFFSSLPPRSSIGTDPVRILSVGCSSGEEVYTLALMAMEAGRLEDFRLAGIDLSFGQIEKARAGVYGQRSVRRVPEDLLRRAFHQEGTHYRVRDRVRSVTRFSRGNILSVVSPLDSYEGILCRNVIIYFDDETRKKLINIFYRLVSPGGVLLTGTGELLPDGGAPFQIESRNGIVLYHKK</sequence>
<proteinExistence type="predicted"/>
<dbReference type="PANTHER" id="PTHR24422">
    <property type="entry name" value="CHEMOTAXIS PROTEIN METHYLTRANSFERASE"/>
    <property type="match status" value="1"/>
</dbReference>
<feature type="domain" description="CheR-type methyltransferase" evidence="6">
    <location>
        <begin position="8"/>
        <end position="264"/>
    </location>
</feature>
<dbReference type="RefSeq" id="WP_038504351.1">
    <property type="nucleotide sequence ID" value="NZ_CP007243.1"/>
</dbReference>
<evidence type="ECO:0000259" key="6">
    <source>
        <dbReference type="PROSITE" id="PS50123"/>
    </source>
</evidence>
<dbReference type="InterPro" id="IPR022642">
    <property type="entry name" value="CheR_C"/>
</dbReference>
<dbReference type="Pfam" id="PF01739">
    <property type="entry name" value="CheR"/>
    <property type="match status" value="1"/>
</dbReference>
<evidence type="ECO:0000313" key="7">
    <source>
        <dbReference type="EMBL" id="AIA31420.1"/>
    </source>
</evidence>
<dbReference type="SUPFAM" id="SSF47757">
    <property type="entry name" value="Chemotaxis receptor methyltransferase CheR, N-terminal domain"/>
    <property type="match status" value="1"/>
</dbReference>
<evidence type="ECO:0000256" key="2">
    <source>
        <dbReference type="ARBA" id="ARBA00012534"/>
    </source>
</evidence>
<protein>
    <recommendedName>
        <fullName evidence="2">protein-glutamate O-methyltransferase</fullName>
        <ecNumber evidence="2">2.1.1.80</ecNumber>
    </recommendedName>
</protein>
<dbReference type="EMBL" id="CP007243">
    <property type="protein sequence ID" value="AIA31420.1"/>
    <property type="molecule type" value="Genomic_DNA"/>
</dbReference>
<reference evidence="7 8" key="2">
    <citation type="journal article" date="2015" name="Biomed. Res. Int.">
        <title>Effects of Arsenite Resistance on the Growth and Functional Gene Expression of Leptospirillum ferriphilum and Acidithiobacillus thiooxidans in Pure Culture and Coculture.</title>
        <authorList>
            <person name="Jiang H."/>
            <person name="Liang Y."/>
            <person name="Yin H."/>
            <person name="Xiao Y."/>
            <person name="Guo X."/>
            <person name="Xu Y."/>
            <person name="Hu Q."/>
            <person name="Liu H."/>
            <person name="Liu X."/>
        </authorList>
    </citation>
    <scope>NUCLEOTIDE SEQUENCE [LARGE SCALE GENOMIC DNA]</scope>
    <source>
        <strain evidence="7 8">YSK</strain>
    </source>
</reference>